<organism evidence="1 2">
    <name type="scientific">Ephemerocybe angulata</name>
    <dbReference type="NCBI Taxonomy" id="980116"/>
    <lineage>
        <taxon>Eukaryota</taxon>
        <taxon>Fungi</taxon>
        <taxon>Dikarya</taxon>
        <taxon>Basidiomycota</taxon>
        <taxon>Agaricomycotina</taxon>
        <taxon>Agaricomycetes</taxon>
        <taxon>Agaricomycetidae</taxon>
        <taxon>Agaricales</taxon>
        <taxon>Agaricineae</taxon>
        <taxon>Psathyrellaceae</taxon>
        <taxon>Ephemerocybe</taxon>
    </lineage>
</organism>
<dbReference type="EMBL" id="JACGCI010000301">
    <property type="protein sequence ID" value="KAF6741039.1"/>
    <property type="molecule type" value="Genomic_DNA"/>
</dbReference>
<accession>A0A8H6H5Z9</accession>
<evidence type="ECO:0000313" key="2">
    <source>
        <dbReference type="Proteomes" id="UP000521943"/>
    </source>
</evidence>
<dbReference type="Proteomes" id="UP000521943">
    <property type="component" value="Unassembled WGS sequence"/>
</dbReference>
<reference evidence="1 2" key="1">
    <citation type="submission" date="2020-07" db="EMBL/GenBank/DDBJ databases">
        <title>Comparative genomics of pyrophilous fungi reveals a link between fire events and developmental genes.</title>
        <authorList>
            <consortium name="DOE Joint Genome Institute"/>
            <person name="Steindorff A.S."/>
            <person name="Carver A."/>
            <person name="Calhoun S."/>
            <person name="Stillman K."/>
            <person name="Liu H."/>
            <person name="Lipzen A."/>
            <person name="Pangilinan J."/>
            <person name="Labutti K."/>
            <person name="Bruns T.D."/>
            <person name="Grigoriev I.V."/>
        </authorList>
    </citation>
    <scope>NUCLEOTIDE SEQUENCE [LARGE SCALE GENOMIC DNA]</scope>
    <source>
        <strain evidence="1 2">CBS 144469</strain>
    </source>
</reference>
<dbReference type="AlphaFoldDB" id="A0A8H6H5Z9"/>
<comment type="caution">
    <text evidence="1">The sequence shown here is derived from an EMBL/GenBank/DDBJ whole genome shotgun (WGS) entry which is preliminary data.</text>
</comment>
<proteinExistence type="predicted"/>
<dbReference type="OrthoDB" id="3102032at2759"/>
<protein>
    <submittedName>
        <fullName evidence="1">Uncharacterized protein</fullName>
    </submittedName>
</protein>
<name>A0A8H6H5Z9_9AGAR</name>
<evidence type="ECO:0000313" key="1">
    <source>
        <dbReference type="EMBL" id="KAF6741039.1"/>
    </source>
</evidence>
<sequence length="157" mass="17945">MHWIDGITQDEALKMVRNATIDDLQHWAAALPPEMVPKFHDEIGENYAAEPFCLRLCLLVWIASDFTQIPKALQLKAHLASSVARCMAFVGLRFPGFCLICLFADPFWPTGLVEIPTCDLDTWLDGCWVIGGQRRVIFNGKERFFIFHEFTVVEWVS</sequence>
<keyword evidence="2" id="KW-1185">Reference proteome</keyword>
<gene>
    <name evidence="1" type="ORF">DFP72DRAFT_863293</name>
</gene>